<dbReference type="FunFam" id="3.40.1030.10:FF:000002">
    <property type="entry name" value="Anthranilate phosphoribosyltransferase"/>
    <property type="match status" value="1"/>
</dbReference>
<dbReference type="GO" id="GO:0000162">
    <property type="term" value="P:L-tryptophan biosynthetic process"/>
    <property type="evidence" value="ECO:0007669"/>
    <property type="project" value="UniProtKB-KW"/>
</dbReference>
<dbReference type="InterPro" id="IPR017459">
    <property type="entry name" value="Glycosyl_Trfase_fam3_N_dom"/>
</dbReference>
<dbReference type="PANTHER" id="PTHR43285">
    <property type="entry name" value="ANTHRANILATE PHOSPHORIBOSYLTRANSFERASE"/>
    <property type="match status" value="1"/>
</dbReference>
<dbReference type="Gene3D" id="3.40.1030.10">
    <property type="entry name" value="Nucleoside phosphorylase/phosphoribosyltransferase catalytic domain"/>
    <property type="match status" value="1"/>
</dbReference>
<dbReference type="SUPFAM" id="SSF47648">
    <property type="entry name" value="Nucleoside phosphorylase/phosphoribosyltransferase N-terminal domain"/>
    <property type="match status" value="1"/>
</dbReference>
<keyword evidence="5" id="KW-0808">Transferase</keyword>
<feature type="domain" description="Glycosyl transferase family 3 N-terminal" evidence="9">
    <location>
        <begin position="1"/>
        <end position="41"/>
    </location>
</feature>
<dbReference type="GO" id="GO:0004048">
    <property type="term" value="F:anthranilate phosphoribosyltransferase activity"/>
    <property type="evidence" value="ECO:0007669"/>
    <property type="project" value="UniProtKB-EC"/>
</dbReference>
<evidence type="ECO:0000259" key="9">
    <source>
        <dbReference type="Pfam" id="PF02885"/>
    </source>
</evidence>
<keyword evidence="7" id="KW-0057">Aromatic amino acid biosynthesis</keyword>
<evidence type="ECO:0000313" key="10">
    <source>
        <dbReference type="EMBL" id="SVB08284.1"/>
    </source>
</evidence>
<keyword evidence="4" id="KW-0328">Glycosyltransferase</keyword>
<feature type="domain" description="Glycosyl transferase family 3" evidence="8">
    <location>
        <begin position="50"/>
        <end position="309"/>
    </location>
</feature>
<dbReference type="Gene3D" id="1.20.970.10">
    <property type="entry name" value="Transferase, Pyrimidine Nucleoside Phosphorylase, Chain C"/>
    <property type="match status" value="1"/>
</dbReference>
<dbReference type="HAMAP" id="MF_00211">
    <property type="entry name" value="TrpD"/>
    <property type="match status" value="1"/>
</dbReference>
<dbReference type="GO" id="GO:0005829">
    <property type="term" value="C:cytosol"/>
    <property type="evidence" value="ECO:0007669"/>
    <property type="project" value="TreeGrafter"/>
</dbReference>
<dbReference type="Pfam" id="PF00591">
    <property type="entry name" value="Glycos_transf_3"/>
    <property type="match status" value="1"/>
</dbReference>
<organism evidence="10">
    <name type="scientific">marine metagenome</name>
    <dbReference type="NCBI Taxonomy" id="408172"/>
    <lineage>
        <taxon>unclassified sequences</taxon>
        <taxon>metagenomes</taxon>
        <taxon>ecological metagenomes</taxon>
    </lineage>
</organism>
<comment type="pathway">
    <text evidence="1">Amino-acid biosynthesis; L-tryptophan biosynthesis; L-tryptophan from chorismate: step 2/5.</text>
</comment>
<evidence type="ECO:0000256" key="6">
    <source>
        <dbReference type="ARBA" id="ARBA00022822"/>
    </source>
</evidence>
<evidence type="ECO:0000256" key="4">
    <source>
        <dbReference type="ARBA" id="ARBA00022676"/>
    </source>
</evidence>
<sequence length="322" mass="34018">MREILTGKATPAQFGSFVTALRVKGETPEEIAGMVQTMREFSLHVETNVPVIDTCGTGGDSKGWFNISTATALVVAGADIPVAKHGNRAMSGSTGSADVLELLGVNISHGPDVIKESIEKIGIGFMFAQVFHPAMKFAGPLRPEIGIRTIFNILGPLTNPAKAKRQVIGTSDQVTAKKIAETLKILGTEYSMVVHSESGADEIDIEGSTLIYQVTNKTSKRRRTRPSDFGLPEGSNSDLIAKSTEESAAFIREILDGAGSGHNPTPNPEVSRRNVVIINAAAAILIAGKANSFQDATFIASNSIDSGSAKLKLNQLINATSS</sequence>
<dbReference type="NCBIfam" id="TIGR01245">
    <property type="entry name" value="trpD"/>
    <property type="match status" value="1"/>
</dbReference>
<reference evidence="10" key="1">
    <citation type="submission" date="2018-05" db="EMBL/GenBank/DDBJ databases">
        <authorList>
            <person name="Lanie J.A."/>
            <person name="Ng W.-L."/>
            <person name="Kazmierczak K.M."/>
            <person name="Andrzejewski T.M."/>
            <person name="Davidsen T.M."/>
            <person name="Wayne K.J."/>
            <person name="Tettelin H."/>
            <person name="Glass J.I."/>
            <person name="Rusch D."/>
            <person name="Podicherti R."/>
            <person name="Tsui H.-C.T."/>
            <person name="Winkler M.E."/>
        </authorList>
    </citation>
    <scope>NUCLEOTIDE SEQUENCE</scope>
</reference>
<dbReference type="AlphaFoldDB" id="A0A382B3V8"/>
<dbReference type="PANTHER" id="PTHR43285:SF2">
    <property type="entry name" value="ANTHRANILATE PHOSPHORIBOSYLTRANSFERASE"/>
    <property type="match status" value="1"/>
</dbReference>
<evidence type="ECO:0000256" key="2">
    <source>
        <dbReference type="ARBA" id="ARBA00011948"/>
    </source>
</evidence>
<dbReference type="SUPFAM" id="SSF52418">
    <property type="entry name" value="Nucleoside phosphorylase/phosphoribosyltransferase catalytic domain"/>
    <property type="match status" value="1"/>
</dbReference>
<gene>
    <name evidence="10" type="ORF">METZ01_LOCUS161138</name>
</gene>
<name>A0A382B3V8_9ZZZZ</name>
<evidence type="ECO:0000256" key="5">
    <source>
        <dbReference type="ARBA" id="ARBA00022679"/>
    </source>
</evidence>
<dbReference type="Pfam" id="PF02885">
    <property type="entry name" value="Glycos_trans_3N"/>
    <property type="match status" value="1"/>
</dbReference>
<dbReference type="InterPro" id="IPR035902">
    <property type="entry name" value="Nuc_phospho_transferase"/>
</dbReference>
<evidence type="ECO:0000256" key="7">
    <source>
        <dbReference type="ARBA" id="ARBA00023141"/>
    </source>
</evidence>
<protein>
    <recommendedName>
        <fullName evidence="2">anthranilate phosphoribosyltransferase</fullName>
        <ecNumber evidence="2">2.4.2.18</ecNumber>
    </recommendedName>
</protein>
<dbReference type="InterPro" id="IPR005940">
    <property type="entry name" value="Anthranilate_Pribosyl_Tfrase"/>
</dbReference>
<dbReference type="InterPro" id="IPR036320">
    <property type="entry name" value="Glycosyl_Trfase_fam3_N_dom_sf"/>
</dbReference>
<keyword evidence="3" id="KW-0028">Amino-acid biosynthesis</keyword>
<evidence type="ECO:0000256" key="3">
    <source>
        <dbReference type="ARBA" id="ARBA00022605"/>
    </source>
</evidence>
<accession>A0A382B3V8</accession>
<evidence type="ECO:0000256" key="1">
    <source>
        <dbReference type="ARBA" id="ARBA00004907"/>
    </source>
</evidence>
<dbReference type="EC" id="2.4.2.18" evidence="2"/>
<dbReference type="EMBL" id="UINC01028023">
    <property type="protein sequence ID" value="SVB08284.1"/>
    <property type="molecule type" value="Genomic_DNA"/>
</dbReference>
<keyword evidence="6" id="KW-0822">Tryptophan biosynthesis</keyword>
<evidence type="ECO:0000259" key="8">
    <source>
        <dbReference type="Pfam" id="PF00591"/>
    </source>
</evidence>
<dbReference type="InterPro" id="IPR000312">
    <property type="entry name" value="Glycosyl_Trfase_fam3"/>
</dbReference>
<proteinExistence type="inferred from homology"/>